<dbReference type="Gene3D" id="3.10.580.10">
    <property type="entry name" value="CBS-domain"/>
    <property type="match status" value="1"/>
</dbReference>
<keyword evidence="5" id="KW-1185">Reference proteome</keyword>
<dbReference type="InterPro" id="IPR000644">
    <property type="entry name" value="CBS_dom"/>
</dbReference>
<name>A0A081BDB2_9HYPH</name>
<evidence type="ECO:0000259" key="3">
    <source>
        <dbReference type="PROSITE" id="PS51371"/>
    </source>
</evidence>
<gene>
    <name evidence="4" type="ORF">M2A_2529</name>
</gene>
<feature type="domain" description="CBS" evidence="3">
    <location>
        <begin position="6"/>
        <end position="66"/>
    </location>
</feature>
<dbReference type="Pfam" id="PF00571">
    <property type="entry name" value="CBS"/>
    <property type="match status" value="2"/>
</dbReference>
<evidence type="ECO:0000313" key="4">
    <source>
        <dbReference type="EMBL" id="GAK46030.1"/>
    </source>
</evidence>
<organism evidence="4 5">
    <name type="scientific">Tepidicaulis marinus</name>
    <dbReference type="NCBI Taxonomy" id="1333998"/>
    <lineage>
        <taxon>Bacteria</taxon>
        <taxon>Pseudomonadati</taxon>
        <taxon>Pseudomonadota</taxon>
        <taxon>Alphaproteobacteria</taxon>
        <taxon>Hyphomicrobiales</taxon>
        <taxon>Parvibaculaceae</taxon>
        <taxon>Tepidicaulis</taxon>
    </lineage>
</organism>
<accession>A0A081BDB2</accession>
<dbReference type="EMBL" id="BBIO01000014">
    <property type="protein sequence ID" value="GAK46030.1"/>
    <property type="molecule type" value="Genomic_DNA"/>
</dbReference>
<dbReference type="eggNOG" id="COG2905">
    <property type="taxonomic scope" value="Bacteria"/>
</dbReference>
<dbReference type="RefSeq" id="WP_045448160.1">
    <property type="nucleotide sequence ID" value="NZ_BBIO01000014.1"/>
</dbReference>
<dbReference type="AlphaFoldDB" id="A0A081BDB2"/>
<reference evidence="4 5" key="1">
    <citation type="submission" date="2014-07" db="EMBL/GenBank/DDBJ databases">
        <title>Tepidicaulis marinum gen. nov., sp. nov., a novel marine bacterium denitrifying nitrate to nitrous oxide strictly under microaerobic conditions.</title>
        <authorList>
            <person name="Takeuchi M."/>
            <person name="Yamagishi T."/>
            <person name="Kamagata Y."/>
            <person name="Oshima K."/>
            <person name="Hattori M."/>
            <person name="Katayama T."/>
            <person name="Hanada S."/>
            <person name="Tamaki H."/>
            <person name="Marumo K."/>
            <person name="Maeda H."/>
            <person name="Nedachi M."/>
            <person name="Iwasaki W."/>
            <person name="Suwa Y."/>
            <person name="Sakata S."/>
        </authorList>
    </citation>
    <scope>NUCLEOTIDE SEQUENCE [LARGE SCALE GENOMIC DNA]</scope>
    <source>
        <strain evidence="4 5">MA2</strain>
    </source>
</reference>
<dbReference type="InterPro" id="IPR051257">
    <property type="entry name" value="Diverse_CBS-Domain"/>
</dbReference>
<dbReference type="SMART" id="SM00116">
    <property type="entry name" value="CBS"/>
    <property type="match status" value="2"/>
</dbReference>
<evidence type="ECO:0000313" key="5">
    <source>
        <dbReference type="Proteomes" id="UP000028702"/>
    </source>
</evidence>
<dbReference type="PANTHER" id="PTHR43080:SF2">
    <property type="entry name" value="CBS DOMAIN-CONTAINING PROTEIN"/>
    <property type="match status" value="1"/>
</dbReference>
<comment type="caution">
    <text evidence="4">The sequence shown here is derived from an EMBL/GenBank/DDBJ whole genome shotgun (WGS) entry which is preliminary data.</text>
</comment>
<dbReference type="PROSITE" id="PS51371">
    <property type="entry name" value="CBS"/>
    <property type="match status" value="2"/>
</dbReference>
<protein>
    <submittedName>
        <fullName evidence="4">Signal-transduction protein</fullName>
    </submittedName>
</protein>
<sequence length="142" mass="15334">MNVETILKEKGHKVVAIPADATLKEAADLLSEKKIGAVVVADGKKLGGILSERDIVRAISKFGAAVLNKPVRETMTQNVITCTRADTVDHLMGIMTGGRFRHVPVVEEGEMIGLISIGDVVKYKIAETEMEAEQLKMYIATG</sequence>
<dbReference type="SUPFAM" id="SSF54631">
    <property type="entry name" value="CBS-domain pair"/>
    <property type="match status" value="1"/>
</dbReference>
<dbReference type="InterPro" id="IPR046342">
    <property type="entry name" value="CBS_dom_sf"/>
</dbReference>
<keyword evidence="1 2" id="KW-0129">CBS domain</keyword>
<dbReference type="PANTHER" id="PTHR43080">
    <property type="entry name" value="CBS DOMAIN-CONTAINING PROTEIN CBSX3, MITOCHONDRIAL"/>
    <property type="match status" value="1"/>
</dbReference>
<dbReference type="CDD" id="cd04623">
    <property type="entry name" value="CBS_pair_bac_euk"/>
    <property type="match status" value="1"/>
</dbReference>
<evidence type="ECO:0000256" key="1">
    <source>
        <dbReference type="ARBA" id="ARBA00023122"/>
    </source>
</evidence>
<dbReference type="STRING" id="1333998.M2A_2529"/>
<feature type="domain" description="CBS" evidence="3">
    <location>
        <begin position="75"/>
        <end position="130"/>
    </location>
</feature>
<proteinExistence type="predicted"/>
<dbReference type="InterPro" id="IPR044725">
    <property type="entry name" value="CBSX3_CBS_dom"/>
</dbReference>
<evidence type="ECO:0000256" key="2">
    <source>
        <dbReference type="PROSITE-ProRule" id="PRU00703"/>
    </source>
</evidence>
<dbReference type="Proteomes" id="UP000028702">
    <property type="component" value="Unassembled WGS sequence"/>
</dbReference>